<feature type="domain" description="Histidine kinase/HSP90-like ATPase" evidence="5">
    <location>
        <begin position="270"/>
        <end position="362"/>
    </location>
</feature>
<accession>A0A9E6XW49</accession>
<protein>
    <recommendedName>
        <fullName evidence="5">Histidine kinase/HSP90-like ATPase domain-containing protein</fullName>
    </recommendedName>
</protein>
<dbReference type="AlphaFoldDB" id="A0A9E6XW49"/>
<evidence type="ECO:0000256" key="2">
    <source>
        <dbReference type="ARBA" id="ARBA00022777"/>
    </source>
</evidence>
<dbReference type="Gene3D" id="1.20.5.1930">
    <property type="match status" value="1"/>
</dbReference>
<keyword evidence="4" id="KW-0812">Transmembrane</keyword>
<dbReference type="PANTHER" id="PTHR24421">
    <property type="entry name" value="NITRATE/NITRITE SENSOR PROTEIN NARX-RELATED"/>
    <property type="match status" value="1"/>
</dbReference>
<dbReference type="InterPro" id="IPR050482">
    <property type="entry name" value="Sensor_HK_TwoCompSys"/>
</dbReference>
<dbReference type="Pfam" id="PF07730">
    <property type="entry name" value="HisKA_3"/>
    <property type="match status" value="1"/>
</dbReference>
<keyword evidence="3" id="KW-0902">Two-component regulatory system</keyword>
<dbReference type="SMART" id="SM00387">
    <property type="entry name" value="HATPase_c"/>
    <property type="match status" value="1"/>
</dbReference>
<sequence>MPWLVLFIAVRLMASGIATALLAFGSADVALIVLSAYGAGSTVLIALWPRIRREPVAWVFDSLFVLVLVYASGDWRSPFYLLWLTTLALPAVQLRLRYTVWLGLGATLVYLVVAIIGGPAPGTVRPLTSETLVVHLALPALLVFGLGYAADAIRRLQFERTRRERLAIEAERRRIAWELHDSAKQRLHAAHLLVSSLQDRVGHDVEPAVQRASIELQSAAADMDTSLAELRSPLEGRPLHIALAERARTMAPDDGPSISVRGTAPDMSPLVAAHVYRIGCEALTNALRHAEATAIDVTLEPRGGGLRMAIADDGRGLPTGRRPHATGILAMQGRAASIGAELTISARDGGGTRVLVDVPTNGEVHP</sequence>
<proteinExistence type="predicted"/>
<evidence type="ECO:0000256" key="1">
    <source>
        <dbReference type="ARBA" id="ARBA00022679"/>
    </source>
</evidence>
<evidence type="ECO:0000256" key="4">
    <source>
        <dbReference type="SAM" id="Phobius"/>
    </source>
</evidence>
<dbReference type="InterPro" id="IPR003594">
    <property type="entry name" value="HATPase_dom"/>
</dbReference>
<dbReference type="CDD" id="cd16917">
    <property type="entry name" value="HATPase_UhpB-NarQ-NarX-like"/>
    <property type="match status" value="1"/>
</dbReference>
<evidence type="ECO:0000256" key="3">
    <source>
        <dbReference type="ARBA" id="ARBA00023012"/>
    </source>
</evidence>
<name>A0A9E6XW49_9ACTN</name>
<organism evidence="6 7">
    <name type="scientific">Capillimicrobium parvum</name>
    <dbReference type="NCBI Taxonomy" id="2884022"/>
    <lineage>
        <taxon>Bacteria</taxon>
        <taxon>Bacillati</taxon>
        <taxon>Actinomycetota</taxon>
        <taxon>Thermoleophilia</taxon>
        <taxon>Solirubrobacterales</taxon>
        <taxon>Capillimicrobiaceae</taxon>
        <taxon>Capillimicrobium</taxon>
    </lineage>
</organism>
<dbReference type="SUPFAM" id="SSF55874">
    <property type="entry name" value="ATPase domain of HSP90 chaperone/DNA topoisomerase II/histidine kinase"/>
    <property type="match status" value="1"/>
</dbReference>
<dbReference type="Proteomes" id="UP001162834">
    <property type="component" value="Chromosome"/>
</dbReference>
<dbReference type="Gene3D" id="3.30.565.10">
    <property type="entry name" value="Histidine kinase-like ATPase, C-terminal domain"/>
    <property type="match status" value="1"/>
</dbReference>
<gene>
    <name evidence="6" type="ORF">DSM104329_01933</name>
</gene>
<keyword evidence="2" id="KW-0418">Kinase</keyword>
<keyword evidence="4" id="KW-0472">Membrane</keyword>
<feature type="transmembrane region" description="Helical" evidence="4">
    <location>
        <begin position="30"/>
        <end position="48"/>
    </location>
</feature>
<dbReference type="GO" id="GO:0000155">
    <property type="term" value="F:phosphorelay sensor kinase activity"/>
    <property type="evidence" value="ECO:0007669"/>
    <property type="project" value="InterPro"/>
</dbReference>
<dbReference type="KEGG" id="sbae:DSM104329_01933"/>
<dbReference type="GO" id="GO:0016020">
    <property type="term" value="C:membrane"/>
    <property type="evidence" value="ECO:0007669"/>
    <property type="project" value="InterPro"/>
</dbReference>
<dbReference type="InterPro" id="IPR011712">
    <property type="entry name" value="Sig_transdc_His_kin_sub3_dim/P"/>
</dbReference>
<feature type="transmembrane region" description="Helical" evidence="4">
    <location>
        <begin position="55"/>
        <end position="73"/>
    </location>
</feature>
<dbReference type="Pfam" id="PF02518">
    <property type="entry name" value="HATPase_c"/>
    <property type="match status" value="1"/>
</dbReference>
<evidence type="ECO:0000313" key="7">
    <source>
        <dbReference type="Proteomes" id="UP001162834"/>
    </source>
</evidence>
<feature type="transmembrane region" description="Helical" evidence="4">
    <location>
        <begin position="79"/>
        <end position="96"/>
    </location>
</feature>
<dbReference type="EMBL" id="CP087164">
    <property type="protein sequence ID" value="UGS35540.1"/>
    <property type="molecule type" value="Genomic_DNA"/>
</dbReference>
<keyword evidence="4" id="KW-1133">Transmembrane helix</keyword>
<feature type="transmembrane region" description="Helical" evidence="4">
    <location>
        <begin position="101"/>
        <end position="120"/>
    </location>
</feature>
<reference evidence="6" key="1">
    <citation type="journal article" date="2022" name="Int. J. Syst. Evol. Microbiol.">
        <title>Pseudomonas aegrilactucae sp. nov. and Pseudomonas morbosilactucae sp. nov., pathogens causing bacterial rot of lettuce in Japan.</title>
        <authorList>
            <person name="Sawada H."/>
            <person name="Fujikawa T."/>
            <person name="Satou M."/>
        </authorList>
    </citation>
    <scope>NUCLEOTIDE SEQUENCE</scope>
    <source>
        <strain evidence="6">0166_1</strain>
    </source>
</reference>
<dbReference type="GO" id="GO:0046983">
    <property type="term" value="F:protein dimerization activity"/>
    <property type="evidence" value="ECO:0007669"/>
    <property type="project" value="InterPro"/>
</dbReference>
<keyword evidence="1" id="KW-0808">Transferase</keyword>
<dbReference type="RefSeq" id="WP_259315224.1">
    <property type="nucleotide sequence ID" value="NZ_CP087164.1"/>
</dbReference>
<feature type="transmembrane region" description="Helical" evidence="4">
    <location>
        <begin position="132"/>
        <end position="153"/>
    </location>
</feature>
<evidence type="ECO:0000313" key="6">
    <source>
        <dbReference type="EMBL" id="UGS35540.1"/>
    </source>
</evidence>
<evidence type="ECO:0000259" key="5">
    <source>
        <dbReference type="SMART" id="SM00387"/>
    </source>
</evidence>
<dbReference type="InterPro" id="IPR036890">
    <property type="entry name" value="HATPase_C_sf"/>
</dbReference>
<keyword evidence="7" id="KW-1185">Reference proteome</keyword>